<sequence length="168" mass="18340">MKKRYLLISSLAIVLSACDVVEDPKKALERQYFSEHQALQQAIEDIRSEGLSAVKQGAEAGSVAACVATKLDADPMGALIEVEGALQDSIDLSELLATLSNLSEQELSLESLPNLIRQGTDAITYVKHMLSQYDASEIQQQAHELISNGQTKTKDLGEHLRSLVEQCE</sequence>
<gene>
    <name evidence="1" type="ORF">OM33_05415</name>
</gene>
<reference evidence="1 2" key="1">
    <citation type="submission" date="2014-11" db="EMBL/GenBank/DDBJ databases">
        <title>Complete Genome Sequence of Pseudoalteromonas sp. Strain OCN003 Isolated from Kaneohe Bay, Oahu, Hawaii.</title>
        <authorList>
            <person name="Beurmann S."/>
            <person name="Videau P."/>
            <person name="Ushijima B."/>
            <person name="Smith A.M."/>
            <person name="Aeby G.S."/>
            <person name="Callahan S.M."/>
            <person name="Belcaid M."/>
        </authorList>
    </citation>
    <scope>NUCLEOTIDE SEQUENCE [LARGE SCALE GENOMIC DNA]</scope>
    <source>
        <strain evidence="1 2">OCN003</strain>
    </source>
</reference>
<dbReference type="PROSITE" id="PS51257">
    <property type="entry name" value="PROKAR_LIPOPROTEIN"/>
    <property type="match status" value="1"/>
</dbReference>
<dbReference type="Proteomes" id="UP000030341">
    <property type="component" value="Chromosome 1"/>
</dbReference>
<dbReference type="eggNOG" id="ENOG5031WXP">
    <property type="taxonomic scope" value="Bacteria"/>
</dbReference>
<dbReference type="STRING" id="1348114.OM33_05415"/>
<keyword evidence="2" id="KW-1185">Reference proteome</keyword>
<dbReference type="HOGENOM" id="CLU_1531515_0_0_6"/>
<evidence type="ECO:0000313" key="1">
    <source>
        <dbReference type="EMBL" id="AIY64642.1"/>
    </source>
</evidence>
<accession>A0A0A7EF88</accession>
<name>A0A0A7EF88_9GAMM</name>
<dbReference type="KEGG" id="pseo:OM33_05415"/>
<protein>
    <submittedName>
        <fullName evidence="1">Lipoprotein</fullName>
    </submittedName>
</protein>
<proteinExistence type="predicted"/>
<organism evidence="1 2">
    <name type="scientific">Pseudoalteromonas piratica</name>
    <dbReference type="NCBI Taxonomy" id="1348114"/>
    <lineage>
        <taxon>Bacteria</taxon>
        <taxon>Pseudomonadati</taxon>
        <taxon>Pseudomonadota</taxon>
        <taxon>Gammaproteobacteria</taxon>
        <taxon>Alteromonadales</taxon>
        <taxon>Pseudoalteromonadaceae</taxon>
        <taxon>Pseudoalteromonas</taxon>
    </lineage>
</organism>
<dbReference type="OrthoDB" id="6307284at2"/>
<dbReference type="RefSeq" id="WP_038639691.1">
    <property type="nucleotide sequence ID" value="NZ_CP009888.1"/>
</dbReference>
<keyword evidence="1" id="KW-0449">Lipoprotein</keyword>
<dbReference type="EMBL" id="CP009888">
    <property type="protein sequence ID" value="AIY64642.1"/>
    <property type="molecule type" value="Genomic_DNA"/>
</dbReference>
<dbReference type="AlphaFoldDB" id="A0A0A7EF88"/>
<evidence type="ECO:0000313" key="2">
    <source>
        <dbReference type="Proteomes" id="UP000030341"/>
    </source>
</evidence>